<dbReference type="InterPro" id="IPR031161">
    <property type="entry name" value="Peptidase_M60_dom"/>
</dbReference>
<keyword evidence="3" id="KW-0732">Signal</keyword>
<dbReference type="EMBL" id="JAFEJU010000002">
    <property type="protein sequence ID" value="MBT1174763.1"/>
    <property type="molecule type" value="Genomic_DNA"/>
</dbReference>
<dbReference type="RefSeq" id="WP_214375979.1">
    <property type="nucleotide sequence ID" value="NZ_JAFEJU010000002.1"/>
</dbReference>
<reference evidence="5 6" key="1">
    <citation type="journal article" date="2021" name="Environ. Microbiol.">
        <title>Genetic insights into the dark matter of the mammalian gut microbiota through targeted genome reconstruction.</title>
        <authorList>
            <person name="Lugli G.A."/>
            <person name="Alessandri G."/>
            <person name="Milani C."/>
            <person name="Viappiani A."/>
            <person name="Fontana F."/>
            <person name="Tarracchini C."/>
            <person name="Mancabelli L."/>
            <person name="Argentini C."/>
            <person name="Ruiz L."/>
            <person name="Margolles A."/>
            <person name="van Sinderen D."/>
            <person name="Turroni F."/>
            <person name="Ventura M."/>
        </authorList>
    </citation>
    <scope>NUCLEOTIDE SEQUENCE [LARGE SCALE GENOMIC DNA]</scope>
    <source>
        <strain evidence="5 6">LC6</strain>
    </source>
</reference>
<organism evidence="5 6">
    <name type="scientific">Bifidobacterium colobi</name>
    <dbReference type="NCBI Taxonomy" id="2809026"/>
    <lineage>
        <taxon>Bacteria</taxon>
        <taxon>Bacillati</taxon>
        <taxon>Actinomycetota</taxon>
        <taxon>Actinomycetes</taxon>
        <taxon>Bifidobacteriales</taxon>
        <taxon>Bifidobacteriaceae</taxon>
        <taxon>Bifidobacterium</taxon>
    </lineage>
</organism>
<dbReference type="Proteomes" id="UP000711736">
    <property type="component" value="Unassembled WGS sequence"/>
</dbReference>
<keyword evidence="2" id="KW-1133">Transmembrane helix</keyword>
<keyword evidence="2" id="KW-0812">Transmembrane</keyword>
<proteinExistence type="predicted"/>
<dbReference type="Pfam" id="PF13287">
    <property type="entry name" value="Fn3_assoc"/>
    <property type="match status" value="1"/>
</dbReference>
<protein>
    <submittedName>
        <fullName evidence="5">Chitobiase/beta-hexosaminidase C-terminal domain-containing protein</fullName>
    </submittedName>
</protein>
<sequence>MTTIGKRIAAITAIAAMMITGVSAGTAMADEQQPAQSAQTNQSTQSAKVASPKASDSTNAATTIKLSTIGSKDTDKNRTLQSFQFENADWTGYYIRPGITAKFTITLNTNAKTPNVLWAHRQVGRVDENTYTYMRMDDGGKLNPGSNTIEYDTTSRQVGQVLYIRNDGTDPATVTIENQNGSDGKPSLGQYPYYEYDAKNPQEFWTYLQQLREYVNNGVDTKAGDLNTNPSLGMDATSIRTGRMVYELRAAKLVDALKDINSEQAATDWITNAATVSEERLDYFDHLQGFDAKDADAKQRPTNMKIVLELTQNLTNPSSMFAWYTMYHLPESVFPGVATNLDSAHGWANDHEYGHMLDIDPLTHAEETNNLFSIWGRHRVGEAQLKDGKTFTTSIYHGNVLSAQQQLDSWLNERLTNPDAASQWGDIWWGVTAKWEILRWFDDYDYADYDYANSAYTAESAAQVKNYGGLGAVYRKVRSNPANYRVLGDGPSNAMAGATAKAYSDALGFDMSEVLERYGAQIPDEVKEYTAKYPKLDVKIQYFNINSDAKAMNGAGLFSKKTGGPTLTAKRGSDGKLTVTASYAADSAESKTVSGYELLADGKAVQWQPDGKFSIDTDPSVEYQVIAYDRRANPSAATTLKANADITVKVLTSDGASPVKASVTVTPNNGGKATVYHPNAQGELTIKNAPSSKISASLDGYTSAPATVPVDGYDWAGEVIHFTLTPKDSKAATTPAPIIGGAQADDGSLAFSITPDNADDAVYYTTDGSEPSAEHGIRYTGGTIGITSSPVTVKAIAYRAGFAPSRIAFATFTDSRQVTIWNQIWGPDYGSGQSKSFGVGTYEAADLDFLANQVRSLKVPDGLKVTIYEEAGLQGAAHVYTQTVNWVNVYDPIKSQSMKIETVKAPAAQTAGKVTFKPGADDAQGSMAEVTRYAGISMSAPDVAFTRAGYKPTGWLADDGTAYAPGAELPDGNVTLTAQWEESHEEPETNKPGGGDGSETVPGKPGTGENGTLTDGSHGANGADDAKDSVLSATGSTAVTLLALVSVLVVAGCGVWSIRRHMH</sequence>
<comment type="caution">
    <text evidence="5">The sequence shown here is derived from an EMBL/GenBank/DDBJ whole genome shotgun (WGS) entry which is preliminary data.</text>
</comment>
<dbReference type="Gene3D" id="2.60.20.10">
    <property type="entry name" value="Crystallins"/>
    <property type="match status" value="1"/>
</dbReference>
<feature type="signal peptide" evidence="3">
    <location>
        <begin position="1"/>
        <end position="24"/>
    </location>
</feature>
<evidence type="ECO:0000313" key="5">
    <source>
        <dbReference type="EMBL" id="MBT1174763.1"/>
    </source>
</evidence>
<evidence type="ECO:0000256" key="2">
    <source>
        <dbReference type="SAM" id="Phobius"/>
    </source>
</evidence>
<dbReference type="Gene3D" id="2.60.40.4270">
    <property type="entry name" value="Listeria-Bacteroides repeat domain"/>
    <property type="match status" value="1"/>
</dbReference>
<evidence type="ECO:0000256" key="1">
    <source>
        <dbReference type="SAM" id="MobiDB-lite"/>
    </source>
</evidence>
<feature type="compositionally biased region" description="Low complexity" evidence="1">
    <location>
        <begin position="32"/>
        <end position="47"/>
    </location>
</feature>
<feature type="chain" id="PRO_5045718080" evidence="3">
    <location>
        <begin position="25"/>
        <end position="1063"/>
    </location>
</feature>
<feature type="region of interest" description="Disordered" evidence="1">
    <location>
        <begin position="30"/>
        <end position="57"/>
    </location>
</feature>
<name>A0ABS5UWT8_9BIFI</name>
<keyword evidence="2" id="KW-0472">Membrane</keyword>
<keyword evidence="6" id="KW-1185">Reference proteome</keyword>
<feature type="transmembrane region" description="Helical" evidence="2">
    <location>
        <begin position="1038"/>
        <end position="1058"/>
    </location>
</feature>
<dbReference type="Gene3D" id="2.60.120.1250">
    <property type="entry name" value="Peptidase M60, enhancin-like domain 1"/>
    <property type="match status" value="1"/>
</dbReference>
<accession>A0ABS5UWT8</accession>
<dbReference type="InterPro" id="IPR042229">
    <property type="entry name" value="Listeria/Bacterioides_rpt_sf"/>
</dbReference>
<evidence type="ECO:0000313" key="6">
    <source>
        <dbReference type="Proteomes" id="UP000711736"/>
    </source>
</evidence>
<feature type="domain" description="Peptidase M60" evidence="4">
    <location>
        <begin position="86"/>
        <end position="446"/>
    </location>
</feature>
<dbReference type="InterPro" id="IPR042279">
    <property type="entry name" value="Pep_M60_3"/>
</dbReference>
<dbReference type="Gene3D" id="1.10.390.30">
    <property type="entry name" value="Peptidase M60, enhancin-like domain 3"/>
    <property type="match status" value="1"/>
</dbReference>
<dbReference type="InterPro" id="IPR026876">
    <property type="entry name" value="Fn3_assoc_repeat"/>
</dbReference>
<dbReference type="PROSITE" id="PS51723">
    <property type="entry name" value="PEPTIDASE_M60"/>
    <property type="match status" value="1"/>
</dbReference>
<evidence type="ECO:0000259" key="4">
    <source>
        <dbReference type="PROSITE" id="PS51723"/>
    </source>
</evidence>
<feature type="region of interest" description="Disordered" evidence="1">
    <location>
        <begin position="981"/>
        <end position="1023"/>
    </location>
</feature>
<evidence type="ECO:0000256" key="3">
    <source>
        <dbReference type="SAM" id="SignalP"/>
    </source>
</evidence>
<gene>
    <name evidence="5" type="ORF">JS530_04460</name>
</gene>